<evidence type="ECO:0000256" key="1">
    <source>
        <dbReference type="SAM" id="SignalP"/>
    </source>
</evidence>
<sequence>MKRSSGILLAAGVALSLALSVLPAAAQQPGAPQVPELKPVSASAMQAARDLLTVKNVAQVYVNAVPSIIQRTKDQFLANNLSYQKDLNEVAVTVAKDMAGKEKDIGEQMAKIYANDFTEQEMKDLTTFYKSALGQKLLTMEPNAIQASMMYMNQWAQSFSEAVANEFRTEMKKRGKPLG</sequence>
<evidence type="ECO:0000313" key="4">
    <source>
        <dbReference type="Proteomes" id="UP000184096"/>
    </source>
</evidence>
<dbReference type="Proteomes" id="UP000184096">
    <property type="component" value="Chromosome I"/>
</dbReference>
<dbReference type="InterPro" id="IPR018637">
    <property type="entry name" value="DUF2059"/>
</dbReference>
<feature type="chain" id="PRO_5012274832" description="DUF2059 domain-containing protein" evidence="1">
    <location>
        <begin position="27"/>
        <end position="179"/>
    </location>
</feature>
<name>A0A1M7SSI9_9BRAD</name>
<keyword evidence="1" id="KW-0732">Signal</keyword>
<protein>
    <recommendedName>
        <fullName evidence="2">DUF2059 domain-containing protein</fullName>
    </recommendedName>
</protein>
<dbReference type="Pfam" id="PF09832">
    <property type="entry name" value="DUF2059"/>
    <property type="match status" value="1"/>
</dbReference>
<dbReference type="EMBL" id="LT670849">
    <property type="protein sequence ID" value="SHN61360.1"/>
    <property type="molecule type" value="Genomic_DNA"/>
</dbReference>
<keyword evidence="4" id="KW-1185">Reference proteome</keyword>
<dbReference type="AlphaFoldDB" id="A0A1M7SSI9"/>
<reference evidence="4" key="1">
    <citation type="submission" date="2016-11" db="EMBL/GenBank/DDBJ databases">
        <authorList>
            <person name="Varghese N."/>
            <person name="Submissions S."/>
        </authorList>
    </citation>
    <scope>NUCLEOTIDE SEQUENCE [LARGE SCALE GENOMIC DNA]</scope>
    <source>
        <strain evidence="4">GAS401</strain>
    </source>
</reference>
<feature type="signal peptide" evidence="1">
    <location>
        <begin position="1"/>
        <end position="26"/>
    </location>
</feature>
<organism evidence="3 4">
    <name type="scientific">Bradyrhizobium erythrophlei</name>
    <dbReference type="NCBI Taxonomy" id="1437360"/>
    <lineage>
        <taxon>Bacteria</taxon>
        <taxon>Pseudomonadati</taxon>
        <taxon>Pseudomonadota</taxon>
        <taxon>Alphaproteobacteria</taxon>
        <taxon>Hyphomicrobiales</taxon>
        <taxon>Nitrobacteraceae</taxon>
        <taxon>Bradyrhizobium</taxon>
    </lineage>
</organism>
<feature type="domain" description="DUF2059" evidence="2">
    <location>
        <begin position="104"/>
        <end position="160"/>
    </location>
</feature>
<dbReference type="RefSeq" id="WP_072815878.1">
    <property type="nucleotide sequence ID" value="NZ_LT670849.1"/>
</dbReference>
<gene>
    <name evidence="3" type="ORF">SAMN05444170_0112</name>
</gene>
<dbReference type="OrthoDB" id="5510290at2"/>
<accession>A0A1M7SSI9</accession>
<evidence type="ECO:0000259" key="2">
    <source>
        <dbReference type="Pfam" id="PF09832"/>
    </source>
</evidence>
<proteinExistence type="predicted"/>
<evidence type="ECO:0000313" key="3">
    <source>
        <dbReference type="EMBL" id="SHN61360.1"/>
    </source>
</evidence>